<name>A0ABN3BD52_9ACTN</name>
<keyword evidence="2" id="KW-0677">Repeat</keyword>
<dbReference type="Pfam" id="PF13365">
    <property type="entry name" value="Trypsin_2"/>
    <property type="match status" value="1"/>
</dbReference>
<dbReference type="InterPro" id="IPR009003">
    <property type="entry name" value="Peptidase_S1_PA"/>
</dbReference>
<dbReference type="PRINTS" id="PR00320">
    <property type="entry name" value="GPROTEINBRPT"/>
</dbReference>
<dbReference type="Pfam" id="PF00400">
    <property type="entry name" value="WD40"/>
    <property type="match status" value="12"/>
</dbReference>
<evidence type="ECO:0000313" key="6">
    <source>
        <dbReference type="Proteomes" id="UP001501391"/>
    </source>
</evidence>
<feature type="repeat" description="WD" evidence="3">
    <location>
        <begin position="1266"/>
        <end position="1307"/>
    </location>
</feature>
<dbReference type="PROSITE" id="PS50294">
    <property type="entry name" value="WD_REPEATS_REGION"/>
    <property type="match status" value="9"/>
</dbReference>
<dbReference type="InterPro" id="IPR018391">
    <property type="entry name" value="PQQ_b-propeller_rpt"/>
</dbReference>
<dbReference type="SUPFAM" id="SSF50969">
    <property type="entry name" value="YVTN repeat-like/Quinoprotein amine dehydrogenase"/>
    <property type="match status" value="1"/>
</dbReference>
<reference evidence="5 6" key="1">
    <citation type="journal article" date="2019" name="Int. J. Syst. Evol. Microbiol.">
        <title>The Global Catalogue of Microorganisms (GCM) 10K type strain sequencing project: providing services to taxonomists for standard genome sequencing and annotation.</title>
        <authorList>
            <consortium name="The Broad Institute Genomics Platform"/>
            <consortium name="The Broad Institute Genome Sequencing Center for Infectious Disease"/>
            <person name="Wu L."/>
            <person name="Ma J."/>
        </authorList>
    </citation>
    <scope>NUCLEOTIDE SEQUENCE [LARGE SCALE GENOMIC DNA]</scope>
    <source>
        <strain evidence="5 6">JCM 14924</strain>
    </source>
</reference>
<feature type="repeat" description="WD" evidence="3">
    <location>
        <begin position="1231"/>
        <end position="1265"/>
    </location>
</feature>
<accession>A0ABN3BD52</accession>
<gene>
    <name evidence="5" type="ORF">GCM10009787_16560</name>
</gene>
<evidence type="ECO:0000256" key="2">
    <source>
        <dbReference type="ARBA" id="ARBA00022737"/>
    </source>
</evidence>
<keyword evidence="6" id="KW-1185">Reference proteome</keyword>
<sequence length="1425" mass="150237">MTVSEPSVAVSVFQVLASDGGIAGAGFLAGEDTGFTCAHVVRAAGQLPGDQVEVLFPHLPGAPRVMADVVAERWRAPEAEDVAVLRFGSIPATARRMAVGRSAGCQGHGFFSFGFPAQALRGGHFGYGEVGGLLPGDNGAQRQLQLTKANDLTAGFSGGPVVDKMTGLVIGMVNSIVSPDIYGKGLGIAYATPAEVLREIHPQLAEDQACPYLGLEPFTAEHADWFHGREAAVERVLTALGSNRRLLMLLGPSGAGKSSLVNAGVLPALAKGAIPGSDRWLCLGAHPGQDLLAELERAGLPGAATEGLLSAVETRLAAAPDHDHLLLVIDQFEELLTQAVPPAHRPLDDGRLRAADQLMELCASHTAVTVLLVMRNDFYAPLDALAPDLMNAVLPGLCNVPATLSRPELKAIITRPAAAVGLSIEAGLADRIVDDVLDAGSAARQAPVTLLPALELALRQLWARRRREDGRITHAAYEKIGKVTGSLTAWCNRALDQLPADQRPTAQRILTALVRPADETNGIPATRRSVPLTRLRVLASTPKGTGPAGDTAFDEVLAVLTRYRIVTTGTSPPSDTGLGEPAADLIHDALLRDWADLRDWVAEDHQFQVWLVRAAEQQVVYTNSALPGDLLSGSLLAEGEEWAGRRSLPAEITSLLNASRQHRQAAVRRTQRINVVLAVMLALALLAAGAAFHQQRAATAAQHEAQSRQLAAQSANLAKSDPDLASLLAVKAWQTSHTEEAAAALYGAPATLLRHRLAAHTQEVDSVAFSPDGSTLATESSDGTARLWDVKRGTSRATLAHTSAVAFSPDGSTLATGSVDGAVHLRDAMTGRSRTVLTGHAYTVMAVAFSPDGALLATAGWDGTAHLLDAKSGRLRTSLPVHARYVTSVVFSPDGTTLATHSVSSDNEDRLSLWDTRTGALRATHGGGERSLAQWMAFDRRSTTLTTDCADSTCTWSARTGRRLTKVTLDWVVTSPEGGARAVSSDGRTYLWDARSSRVRATIADDYVQDVETVAFSPDGSTLAVGGGGGPVRLWDVKTGQSYATLTGHTKPVETLAFSPDGTTLATGSKDGTVRLWDTRVGVSRATFTGPSREVTSVAFSPDGTTLATGGDEGSTRLWDVRSERPRVTLAGHTEGVSSIVFSHEGSTLTSASWSGGVRQWDSKTGTLRLTNLAHRLPGYRWAVKISPDGATFGMTGNDGVSRADGTTHLWDVTSGRHHAKLDGSLPTSGMNSVAFSPDSTTLAMGGARGALHLWDARTGRHRAAFTGTTEDMTSVAFSPDNNTLATGSKDGTTHLWDVQDGASRATLTGHIDAVTALAFSPDGDTLATGSEDGALFLWDARTGKRRATFTGHIEGINSLAFSPDGVLLAAGGEDGTTRLWNADLPDAHELAGSICRRLHRDFTKAETAQYLRGQDVGPVCPGLT</sequence>
<dbReference type="SMART" id="SM00320">
    <property type="entry name" value="WD40"/>
    <property type="match status" value="13"/>
</dbReference>
<feature type="repeat" description="WD" evidence="3">
    <location>
        <begin position="1350"/>
        <end position="1382"/>
    </location>
</feature>
<feature type="repeat" description="WD" evidence="3">
    <location>
        <begin position="757"/>
        <end position="798"/>
    </location>
</feature>
<feature type="repeat" description="WD" evidence="3">
    <location>
        <begin position="1130"/>
        <end position="1171"/>
    </location>
</feature>
<protein>
    <recommendedName>
        <fullName evidence="4">Novel STAND NTPase 1 domain-containing protein</fullName>
    </recommendedName>
</protein>
<dbReference type="EMBL" id="BAAAOQ010000004">
    <property type="protein sequence ID" value="GAA2193681.1"/>
    <property type="molecule type" value="Genomic_DNA"/>
</dbReference>
<dbReference type="Pfam" id="PF20703">
    <property type="entry name" value="nSTAND1"/>
    <property type="match status" value="1"/>
</dbReference>
<feature type="repeat" description="WD" evidence="3">
    <location>
        <begin position="879"/>
        <end position="924"/>
    </location>
</feature>
<dbReference type="Proteomes" id="UP001501391">
    <property type="component" value="Unassembled WGS sequence"/>
</dbReference>
<evidence type="ECO:0000256" key="1">
    <source>
        <dbReference type="ARBA" id="ARBA00022574"/>
    </source>
</evidence>
<evidence type="ECO:0000259" key="4">
    <source>
        <dbReference type="Pfam" id="PF20703"/>
    </source>
</evidence>
<dbReference type="InterPro" id="IPR011044">
    <property type="entry name" value="Quino_amine_DH_bsu"/>
</dbReference>
<dbReference type="PROSITE" id="PS50082">
    <property type="entry name" value="WD_REPEATS_2"/>
    <property type="match status" value="12"/>
</dbReference>
<feature type="repeat" description="WD" evidence="3">
    <location>
        <begin position="1004"/>
        <end position="1045"/>
    </location>
</feature>
<feature type="repeat" description="WD" evidence="3">
    <location>
        <begin position="804"/>
        <end position="836"/>
    </location>
</feature>
<dbReference type="Gene3D" id="3.40.50.300">
    <property type="entry name" value="P-loop containing nucleotide triphosphate hydrolases"/>
    <property type="match status" value="1"/>
</dbReference>
<feature type="repeat" description="WD" evidence="3">
    <location>
        <begin position="837"/>
        <end position="878"/>
    </location>
</feature>
<dbReference type="InterPro" id="IPR020472">
    <property type="entry name" value="WD40_PAC1"/>
</dbReference>
<feature type="repeat" description="WD" evidence="3">
    <location>
        <begin position="1046"/>
        <end position="1087"/>
    </location>
</feature>
<dbReference type="SUPFAM" id="SSF50998">
    <property type="entry name" value="Quinoprotein alcohol dehydrogenase-like"/>
    <property type="match status" value="1"/>
</dbReference>
<dbReference type="InterPro" id="IPR001680">
    <property type="entry name" value="WD40_rpt"/>
</dbReference>
<dbReference type="RefSeq" id="WP_346162372.1">
    <property type="nucleotide sequence ID" value="NZ_BAAAOQ010000004.1"/>
</dbReference>
<dbReference type="InterPro" id="IPR015943">
    <property type="entry name" value="WD40/YVTN_repeat-like_dom_sf"/>
</dbReference>
<evidence type="ECO:0000256" key="3">
    <source>
        <dbReference type="PROSITE-ProRule" id="PRU00221"/>
    </source>
</evidence>
<dbReference type="PANTHER" id="PTHR44019:SF8">
    <property type="entry name" value="POC1 CENTRIOLAR PROTEIN HOMOLOG"/>
    <property type="match status" value="1"/>
</dbReference>
<dbReference type="SMART" id="SM00564">
    <property type="entry name" value="PQQ"/>
    <property type="match status" value="4"/>
</dbReference>
<feature type="repeat" description="WD" evidence="3">
    <location>
        <begin position="1308"/>
        <end position="1349"/>
    </location>
</feature>
<feature type="repeat" description="WD" evidence="3">
    <location>
        <begin position="1088"/>
        <end position="1129"/>
    </location>
</feature>
<dbReference type="Gene3D" id="2.40.10.120">
    <property type="match status" value="1"/>
</dbReference>
<dbReference type="PROSITE" id="PS00678">
    <property type="entry name" value="WD_REPEATS_1"/>
    <property type="match status" value="3"/>
</dbReference>
<dbReference type="PANTHER" id="PTHR44019">
    <property type="entry name" value="WD REPEAT-CONTAINING PROTEIN 55"/>
    <property type="match status" value="1"/>
</dbReference>
<dbReference type="SUPFAM" id="SSF52540">
    <property type="entry name" value="P-loop containing nucleoside triphosphate hydrolases"/>
    <property type="match status" value="1"/>
</dbReference>
<keyword evidence="1 3" id="KW-0853">WD repeat</keyword>
<dbReference type="SUPFAM" id="SSF50494">
    <property type="entry name" value="Trypsin-like serine proteases"/>
    <property type="match status" value="1"/>
</dbReference>
<comment type="caution">
    <text evidence="5">The sequence shown here is derived from an EMBL/GenBank/DDBJ whole genome shotgun (WGS) entry which is preliminary data.</text>
</comment>
<dbReference type="InterPro" id="IPR011047">
    <property type="entry name" value="Quinoprotein_ADH-like_sf"/>
</dbReference>
<dbReference type="InterPro" id="IPR049052">
    <property type="entry name" value="nSTAND1"/>
</dbReference>
<dbReference type="InterPro" id="IPR027417">
    <property type="entry name" value="P-loop_NTPase"/>
</dbReference>
<proteinExistence type="predicted"/>
<dbReference type="InterPro" id="IPR019775">
    <property type="entry name" value="WD40_repeat_CS"/>
</dbReference>
<dbReference type="CDD" id="cd00200">
    <property type="entry name" value="WD40"/>
    <property type="match status" value="2"/>
</dbReference>
<feature type="domain" description="Novel STAND NTPase 1" evidence="4">
    <location>
        <begin position="211"/>
        <end position="618"/>
    </location>
</feature>
<dbReference type="Gene3D" id="2.130.10.10">
    <property type="entry name" value="YVTN repeat-like/Quinoprotein amine dehydrogenase"/>
    <property type="match status" value="5"/>
</dbReference>
<evidence type="ECO:0000313" key="5">
    <source>
        <dbReference type="EMBL" id="GAA2193681.1"/>
    </source>
</evidence>
<dbReference type="InterPro" id="IPR050505">
    <property type="entry name" value="WDR55/POC1"/>
</dbReference>
<organism evidence="5 6">
    <name type="scientific">Streptomyces bangladeshensis</name>
    <dbReference type="NCBI Taxonomy" id="295352"/>
    <lineage>
        <taxon>Bacteria</taxon>
        <taxon>Bacillati</taxon>
        <taxon>Actinomycetota</taxon>
        <taxon>Actinomycetes</taxon>
        <taxon>Kitasatosporales</taxon>
        <taxon>Streptomycetaceae</taxon>
        <taxon>Streptomyces</taxon>
    </lineage>
</organism>